<evidence type="ECO:0000256" key="2">
    <source>
        <dbReference type="SAM" id="Phobius"/>
    </source>
</evidence>
<dbReference type="RefSeq" id="WP_200343596.1">
    <property type="nucleotide sequence ID" value="NZ_NRRL01000145.1"/>
</dbReference>
<feature type="transmembrane region" description="Helical" evidence="2">
    <location>
        <begin position="56"/>
        <end position="76"/>
    </location>
</feature>
<dbReference type="Proteomes" id="UP001296873">
    <property type="component" value="Unassembled WGS sequence"/>
</dbReference>
<reference evidence="3 4" key="1">
    <citation type="journal article" date="2020" name="Microorganisms">
        <title>Osmotic Adaptation and Compatible Solute Biosynthesis of Phototrophic Bacteria as Revealed from Genome Analyses.</title>
        <authorList>
            <person name="Imhoff J.F."/>
            <person name="Rahn T."/>
            <person name="Kunzel S."/>
            <person name="Keller A."/>
            <person name="Neulinger S.C."/>
        </authorList>
    </citation>
    <scope>NUCLEOTIDE SEQUENCE [LARGE SCALE GENOMIC DNA]</scope>
    <source>
        <strain evidence="3 4">DSM 9895</strain>
    </source>
</reference>
<dbReference type="EMBL" id="NRRL01000145">
    <property type="protein sequence ID" value="MBK1671107.1"/>
    <property type="molecule type" value="Genomic_DNA"/>
</dbReference>
<proteinExistence type="predicted"/>
<keyword evidence="2" id="KW-1133">Transmembrane helix</keyword>
<dbReference type="Pfam" id="PF10003">
    <property type="entry name" value="DUF2244"/>
    <property type="match status" value="1"/>
</dbReference>
<gene>
    <name evidence="3" type="ORF">CKO28_24180</name>
</gene>
<evidence type="ECO:0000313" key="3">
    <source>
        <dbReference type="EMBL" id="MBK1671107.1"/>
    </source>
</evidence>
<name>A0ABS1DME9_9PROT</name>
<protein>
    <recommendedName>
        <fullName evidence="5">DUF2244 domain-containing protein</fullName>
    </recommendedName>
</protein>
<evidence type="ECO:0000256" key="1">
    <source>
        <dbReference type="SAM" id="MobiDB-lite"/>
    </source>
</evidence>
<keyword evidence="2" id="KW-0472">Membrane</keyword>
<evidence type="ECO:0008006" key="5">
    <source>
        <dbReference type="Google" id="ProtNLM"/>
    </source>
</evidence>
<evidence type="ECO:0000313" key="4">
    <source>
        <dbReference type="Proteomes" id="UP001296873"/>
    </source>
</evidence>
<sequence>MNLRHTPARDTPADEHVGPRPAPGQAGLSARARPDDAEVVFDAILTPHRSLSKRGFTLLMAGVCAVSFTAGLGFFLMGAWPVVGFMGLDVLLIYGAFKLNFRAARLYETVTLTRDDLTVRRVSPRGDSQIWRFQPAWLQVRMDDPPEHDSQLTLRSHGRQLAIGSFLTSEERLDLAKTLRGAVAKATAPGQPTGV</sequence>
<feature type="region of interest" description="Disordered" evidence="1">
    <location>
        <begin position="1"/>
        <end position="32"/>
    </location>
</feature>
<keyword evidence="4" id="KW-1185">Reference proteome</keyword>
<accession>A0ABS1DME9</accession>
<feature type="transmembrane region" description="Helical" evidence="2">
    <location>
        <begin position="82"/>
        <end position="101"/>
    </location>
</feature>
<organism evidence="3 4">
    <name type="scientific">Rhodovibrio sodomensis</name>
    <dbReference type="NCBI Taxonomy" id="1088"/>
    <lineage>
        <taxon>Bacteria</taxon>
        <taxon>Pseudomonadati</taxon>
        <taxon>Pseudomonadota</taxon>
        <taxon>Alphaproteobacteria</taxon>
        <taxon>Rhodospirillales</taxon>
        <taxon>Rhodovibrionaceae</taxon>
        <taxon>Rhodovibrio</taxon>
    </lineage>
</organism>
<comment type="caution">
    <text evidence="3">The sequence shown here is derived from an EMBL/GenBank/DDBJ whole genome shotgun (WGS) entry which is preliminary data.</text>
</comment>
<keyword evidence="2" id="KW-0812">Transmembrane</keyword>
<dbReference type="InterPro" id="IPR019253">
    <property type="entry name" value="DUF2244_TM"/>
</dbReference>
<feature type="compositionally biased region" description="Basic and acidic residues" evidence="1">
    <location>
        <begin position="7"/>
        <end position="18"/>
    </location>
</feature>